<dbReference type="PANTHER" id="PTHR24289">
    <property type="entry name" value="STEROID 17-ALPHA-HYDROXYLASE/17,20 LYASE"/>
    <property type="match status" value="1"/>
</dbReference>
<evidence type="ECO:0000256" key="3">
    <source>
        <dbReference type="ARBA" id="ARBA00022723"/>
    </source>
</evidence>
<keyword evidence="8" id="KW-1185">Reference proteome</keyword>
<comment type="similarity">
    <text evidence="1">Belongs to the cytochrome P450 family.</text>
</comment>
<dbReference type="InterPro" id="IPR036396">
    <property type="entry name" value="Cyt_P450_sf"/>
</dbReference>
<gene>
    <name evidence="7" type="ORF">OSB1V03_LOCUS15583</name>
</gene>
<dbReference type="InterPro" id="IPR002401">
    <property type="entry name" value="Cyt_P450_E_grp-I"/>
</dbReference>
<dbReference type="InterPro" id="IPR001128">
    <property type="entry name" value="Cyt_P450"/>
</dbReference>
<dbReference type="GO" id="GO:0020037">
    <property type="term" value="F:heme binding"/>
    <property type="evidence" value="ECO:0007669"/>
    <property type="project" value="InterPro"/>
</dbReference>
<keyword evidence="4" id="KW-0560">Oxidoreductase</keyword>
<keyword evidence="5" id="KW-0408">Iron</keyword>
<accession>A0A7R9Q7D4</accession>
<dbReference type="Proteomes" id="UP000759131">
    <property type="component" value="Unassembled WGS sequence"/>
</dbReference>
<sequence>MVSNFMPRSSRCPPAPYRCHSLAILYVIFRCEQHWDVVIKNMAHKYGPLFTFWLGPKPFIFITDIERGRRVYGMNEFAGRPDSYFGSQLSNDRFSDVVFTDYGPKWEALRRVAHSAVQKFATNDRLIYLTSDCVDRTVKLMIEKEGIGSPFSPLDYIYHLFLNLLATSAFGRSYEMEDKEYKQIRYVLRDFGREAGNRFMLWEFSSLIRLWDRKLVRKQRQIIEDVMALIADKYRTHSRDHSDAIERDFCDALISAKNDALRDGKESAPYLTDQNLAMIIYDLFFAGNDTT</sequence>
<dbReference type="Pfam" id="PF00067">
    <property type="entry name" value="p450"/>
    <property type="match status" value="1"/>
</dbReference>
<protein>
    <recommendedName>
        <fullName evidence="9">Cytochrome P450</fullName>
    </recommendedName>
</protein>
<dbReference type="EMBL" id="OC870800">
    <property type="protein sequence ID" value="CAD7635192.1"/>
    <property type="molecule type" value="Genomic_DNA"/>
</dbReference>
<dbReference type="PRINTS" id="PR00463">
    <property type="entry name" value="EP450I"/>
</dbReference>
<dbReference type="Gene3D" id="1.10.630.10">
    <property type="entry name" value="Cytochrome P450"/>
    <property type="match status" value="1"/>
</dbReference>
<evidence type="ECO:0000313" key="7">
    <source>
        <dbReference type="EMBL" id="CAD7635192.1"/>
    </source>
</evidence>
<evidence type="ECO:0000256" key="2">
    <source>
        <dbReference type="ARBA" id="ARBA00022617"/>
    </source>
</evidence>
<keyword evidence="2" id="KW-0349">Heme</keyword>
<reference evidence="7" key="1">
    <citation type="submission" date="2020-11" db="EMBL/GenBank/DDBJ databases">
        <authorList>
            <person name="Tran Van P."/>
        </authorList>
    </citation>
    <scope>NUCLEOTIDE SEQUENCE</scope>
</reference>
<dbReference type="AlphaFoldDB" id="A0A7R9Q7D4"/>
<dbReference type="PANTHER" id="PTHR24289:SF1">
    <property type="entry name" value="STEROID 17-ALPHA-HYDROXYLASE_17,20 LYASE"/>
    <property type="match status" value="1"/>
</dbReference>
<evidence type="ECO:0000256" key="6">
    <source>
        <dbReference type="ARBA" id="ARBA00023033"/>
    </source>
</evidence>
<name>A0A7R9Q7D4_9ACAR</name>
<evidence type="ECO:0008006" key="9">
    <source>
        <dbReference type="Google" id="ProtNLM"/>
    </source>
</evidence>
<dbReference type="GO" id="GO:0004497">
    <property type="term" value="F:monooxygenase activity"/>
    <property type="evidence" value="ECO:0007669"/>
    <property type="project" value="UniProtKB-KW"/>
</dbReference>
<keyword evidence="3" id="KW-0479">Metal-binding</keyword>
<keyword evidence="6" id="KW-0503">Monooxygenase</keyword>
<dbReference type="GO" id="GO:0005506">
    <property type="term" value="F:iron ion binding"/>
    <property type="evidence" value="ECO:0007669"/>
    <property type="project" value="InterPro"/>
</dbReference>
<evidence type="ECO:0000313" key="8">
    <source>
        <dbReference type="Proteomes" id="UP000759131"/>
    </source>
</evidence>
<dbReference type="EMBL" id="CAJPIZ010016225">
    <property type="protein sequence ID" value="CAG2115622.1"/>
    <property type="molecule type" value="Genomic_DNA"/>
</dbReference>
<evidence type="ECO:0000256" key="1">
    <source>
        <dbReference type="ARBA" id="ARBA00010617"/>
    </source>
</evidence>
<proteinExistence type="inferred from homology"/>
<organism evidence="7">
    <name type="scientific">Medioppia subpectinata</name>
    <dbReference type="NCBI Taxonomy" id="1979941"/>
    <lineage>
        <taxon>Eukaryota</taxon>
        <taxon>Metazoa</taxon>
        <taxon>Ecdysozoa</taxon>
        <taxon>Arthropoda</taxon>
        <taxon>Chelicerata</taxon>
        <taxon>Arachnida</taxon>
        <taxon>Acari</taxon>
        <taxon>Acariformes</taxon>
        <taxon>Sarcoptiformes</taxon>
        <taxon>Oribatida</taxon>
        <taxon>Brachypylina</taxon>
        <taxon>Oppioidea</taxon>
        <taxon>Oppiidae</taxon>
        <taxon>Medioppia</taxon>
    </lineage>
</organism>
<dbReference type="SUPFAM" id="SSF48264">
    <property type="entry name" value="Cytochrome P450"/>
    <property type="match status" value="1"/>
</dbReference>
<dbReference type="GO" id="GO:0016705">
    <property type="term" value="F:oxidoreductase activity, acting on paired donors, with incorporation or reduction of molecular oxygen"/>
    <property type="evidence" value="ECO:0007669"/>
    <property type="project" value="InterPro"/>
</dbReference>
<feature type="non-terminal residue" evidence="7">
    <location>
        <position position="291"/>
    </location>
</feature>
<evidence type="ECO:0000256" key="4">
    <source>
        <dbReference type="ARBA" id="ARBA00023002"/>
    </source>
</evidence>
<evidence type="ECO:0000256" key="5">
    <source>
        <dbReference type="ARBA" id="ARBA00023004"/>
    </source>
</evidence>
<dbReference type="OrthoDB" id="6513420at2759"/>